<reference evidence="3 4" key="1">
    <citation type="submission" date="2024-04" db="EMBL/GenBank/DDBJ databases">
        <title>Flavobacterium sp. DGU11 16S ribosomal RNA gene Genome sequencing and assembly.</title>
        <authorList>
            <person name="Park S."/>
        </authorList>
    </citation>
    <scope>NUCLEOTIDE SEQUENCE [LARGE SCALE GENOMIC DNA]</scope>
    <source>
        <strain evidence="3 4">DGU11</strain>
    </source>
</reference>
<dbReference type="EMBL" id="JBBYHR010000005">
    <property type="protein sequence ID" value="MEL1244904.1"/>
    <property type="molecule type" value="Genomic_DNA"/>
</dbReference>
<name>A0ABU9HXP1_9FLAO</name>
<organism evidence="3 4">
    <name type="scientific">Flavobacterium arundinis</name>
    <dbReference type="NCBI Taxonomy" id="3139143"/>
    <lineage>
        <taxon>Bacteria</taxon>
        <taxon>Pseudomonadati</taxon>
        <taxon>Bacteroidota</taxon>
        <taxon>Flavobacteriia</taxon>
        <taxon>Flavobacteriales</taxon>
        <taxon>Flavobacteriaceae</taxon>
        <taxon>Flavobacterium</taxon>
    </lineage>
</organism>
<feature type="transmembrane region" description="Helical" evidence="2">
    <location>
        <begin position="6"/>
        <end position="24"/>
    </location>
</feature>
<keyword evidence="2" id="KW-0472">Membrane</keyword>
<dbReference type="RefSeq" id="WP_341697217.1">
    <property type="nucleotide sequence ID" value="NZ_JBBYHR010000005.1"/>
</dbReference>
<comment type="caution">
    <text evidence="3">The sequence shown here is derived from an EMBL/GenBank/DDBJ whole genome shotgun (WGS) entry which is preliminary data.</text>
</comment>
<accession>A0ABU9HXP1</accession>
<sequence>METNFLIYIVASVLITSLLWFIYIQKIKTRYAVLQNNHEYLNNNLDKEVIAKADQNVVNLQNIISDLKSEVAEVRHQSYRKGYADAQSEFSIQVFPYREEYFEGNDGLFINDIKHEIVLGYQYQLFVKGIPVLQPAIIIEETLYEEKREIDLQKINNVVNLIESKLKAITIESNGLMKFISKVR</sequence>
<evidence type="ECO:0000256" key="2">
    <source>
        <dbReference type="SAM" id="Phobius"/>
    </source>
</evidence>
<feature type="coiled-coil region" evidence="1">
    <location>
        <begin position="24"/>
        <end position="77"/>
    </location>
</feature>
<evidence type="ECO:0000313" key="3">
    <source>
        <dbReference type="EMBL" id="MEL1244904.1"/>
    </source>
</evidence>
<keyword evidence="4" id="KW-1185">Reference proteome</keyword>
<proteinExistence type="predicted"/>
<keyword evidence="2" id="KW-1133">Transmembrane helix</keyword>
<evidence type="ECO:0000313" key="4">
    <source>
        <dbReference type="Proteomes" id="UP001464555"/>
    </source>
</evidence>
<gene>
    <name evidence="3" type="ORF">AAEO56_11570</name>
</gene>
<keyword evidence="1" id="KW-0175">Coiled coil</keyword>
<dbReference type="Proteomes" id="UP001464555">
    <property type="component" value="Unassembled WGS sequence"/>
</dbReference>
<protein>
    <submittedName>
        <fullName evidence="3">Uncharacterized protein</fullName>
    </submittedName>
</protein>
<keyword evidence="2" id="KW-0812">Transmembrane</keyword>
<evidence type="ECO:0000256" key="1">
    <source>
        <dbReference type="SAM" id="Coils"/>
    </source>
</evidence>